<feature type="compositionally biased region" description="Pro residues" evidence="1">
    <location>
        <begin position="147"/>
        <end position="165"/>
    </location>
</feature>
<dbReference type="AlphaFoldDB" id="A0A5C3MVR4"/>
<evidence type="ECO:0000256" key="1">
    <source>
        <dbReference type="SAM" id="MobiDB-lite"/>
    </source>
</evidence>
<name>A0A5C3MVR4_9AGAM</name>
<evidence type="ECO:0000313" key="2">
    <source>
        <dbReference type="EMBL" id="TFK48942.1"/>
    </source>
</evidence>
<dbReference type="OrthoDB" id="2921613at2759"/>
<protein>
    <submittedName>
        <fullName evidence="2">Uncharacterized protein</fullName>
    </submittedName>
</protein>
<accession>A0A5C3MVR4</accession>
<organism evidence="2 3">
    <name type="scientific">Heliocybe sulcata</name>
    <dbReference type="NCBI Taxonomy" id="5364"/>
    <lineage>
        <taxon>Eukaryota</taxon>
        <taxon>Fungi</taxon>
        <taxon>Dikarya</taxon>
        <taxon>Basidiomycota</taxon>
        <taxon>Agaricomycotina</taxon>
        <taxon>Agaricomycetes</taxon>
        <taxon>Gloeophyllales</taxon>
        <taxon>Gloeophyllaceae</taxon>
        <taxon>Heliocybe</taxon>
    </lineage>
</organism>
<dbReference type="EMBL" id="ML213517">
    <property type="protein sequence ID" value="TFK48942.1"/>
    <property type="molecule type" value="Genomic_DNA"/>
</dbReference>
<proteinExistence type="predicted"/>
<reference evidence="2 3" key="1">
    <citation type="journal article" date="2019" name="Nat. Ecol. Evol.">
        <title>Megaphylogeny resolves global patterns of mushroom evolution.</title>
        <authorList>
            <person name="Varga T."/>
            <person name="Krizsan K."/>
            <person name="Foldi C."/>
            <person name="Dima B."/>
            <person name="Sanchez-Garcia M."/>
            <person name="Sanchez-Ramirez S."/>
            <person name="Szollosi G.J."/>
            <person name="Szarkandi J.G."/>
            <person name="Papp V."/>
            <person name="Albert L."/>
            <person name="Andreopoulos W."/>
            <person name="Angelini C."/>
            <person name="Antonin V."/>
            <person name="Barry K.W."/>
            <person name="Bougher N.L."/>
            <person name="Buchanan P."/>
            <person name="Buyck B."/>
            <person name="Bense V."/>
            <person name="Catcheside P."/>
            <person name="Chovatia M."/>
            <person name="Cooper J."/>
            <person name="Damon W."/>
            <person name="Desjardin D."/>
            <person name="Finy P."/>
            <person name="Geml J."/>
            <person name="Haridas S."/>
            <person name="Hughes K."/>
            <person name="Justo A."/>
            <person name="Karasinski D."/>
            <person name="Kautmanova I."/>
            <person name="Kiss B."/>
            <person name="Kocsube S."/>
            <person name="Kotiranta H."/>
            <person name="LaButti K.M."/>
            <person name="Lechner B.E."/>
            <person name="Liimatainen K."/>
            <person name="Lipzen A."/>
            <person name="Lukacs Z."/>
            <person name="Mihaltcheva S."/>
            <person name="Morgado L.N."/>
            <person name="Niskanen T."/>
            <person name="Noordeloos M.E."/>
            <person name="Ohm R.A."/>
            <person name="Ortiz-Santana B."/>
            <person name="Ovrebo C."/>
            <person name="Racz N."/>
            <person name="Riley R."/>
            <person name="Savchenko A."/>
            <person name="Shiryaev A."/>
            <person name="Soop K."/>
            <person name="Spirin V."/>
            <person name="Szebenyi C."/>
            <person name="Tomsovsky M."/>
            <person name="Tulloss R.E."/>
            <person name="Uehling J."/>
            <person name="Grigoriev I.V."/>
            <person name="Vagvolgyi C."/>
            <person name="Papp T."/>
            <person name="Martin F.M."/>
            <person name="Miettinen O."/>
            <person name="Hibbett D.S."/>
            <person name="Nagy L.G."/>
        </authorList>
    </citation>
    <scope>NUCLEOTIDE SEQUENCE [LARGE SCALE GENOMIC DNA]</scope>
    <source>
        <strain evidence="2 3">OMC1185</strain>
    </source>
</reference>
<evidence type="ECO:0000313" key="3">
    <source>
        <dbReference type="Proteomes" id="UP000305948"/>
    </source>
</evidence>
<dbReference type="Proteomes" id="UP000305948">
    <property type="component" value="Unassembled WGS sequence"/>
</dbReference>
<feature type="compositionally biased region" description="Polar residues" evidence="1">
    <location>
        <begin position="9"/>
        <end position="26"/>
    </location>
</feature>
<keyword evidence="3" id="KW-1185">Reference proteome</keyword>
<sequence length="477" mass="53290">MDAAELITGMSNNPSSSAITGTQASALSRRDYDEPQDCEDEDMVIPPRAPSRLALRQALQSKKEGVTSGEGPRRPQLRRSAELGRHRHSYSSYDSEAEDTPYSSSDSGDEDGHESDTSDSSVEDDFIFDAVFGAKPAQAPVISEPEAAPPPPPSPPAPVYQPSPLSPVSSHDCQPPDRPHIIPRHNYQHHGLSRSSLHYQKWFWAIRQEEWEEWEAQVEEAQAAATAYDGITVPPKPSPRGPPRDRMIVPEPPPSYSRFHAADPNASIYPRAGDLSDLPHGQSVHLDRWFCFFPLYKVHKKLFFYDMQHRAKHRFSPDPMDSPPSEDDLTLVGDSSNEVEIEEDESLDDLIQVDLGGGHTRPKPKPNPRPWETNWILRWEKFAEILRQEAFARAAVFEPATVATPVDGAGRPLAKFYFEEADEDSDGSTTDPDSDEDDYGVLMSNPIFTRPLGFGFGSISRDMHDFDTRQESTLICT</sequence>
<feature type="compositionally biased region" description="Acidic residues" evidence="1">
    <location>
        <begin position="34"/>
        <end position="43"/>
    </location>
</feature>
<gene>
    <name evidence="2" type="ORF">OE88DRAFT_1663223</name>
</gene>
<feature type="region of interest" description="Disordered" evidence="1">
    <location>
        <begin position="1"/>
        <end position="179"/>
    </location>
</feature>
<feature type="region of interest" description="Disordered" evidence="1">
    <location>
        <begin position="421"/>
        <end position="440"/>
    </location>
</feature>
<feature type="compositionally biased region" description="Acidic residues" evidence="1">
    <location>
        <begin position="421"/>
        <end position="439"/>
    </location>
</feature>